<dbReference type="EMBL" id="FLUL01000001">
    <property type="protein sequence ID" value="SBW00184.1"/>
    <property type="molecule type" value="Genomic_DNA"/>
</dbReference>
<keyword evidence="1" id="KW-0732">Signal</keyword>
<evidence type="ECO:0008006" key="3">
    <source>
        <dbReference type="Google" id="ProtNLM"/>
    </source>
</evidence>
<gene>
    <name evidence="2" type="ORF">KL86DYS2_11804</name>
</gene>
<accession>A0A212JL64</accession>
<name>A0A212JL64_9BACT</name>
<sequence length="67" mass="7196">MNKTGSNLLFLAIGAALGAAVGYVAASDKKEEWLKDINSLVDKVKGNVRNAAGRGKHKLEELRDDVE</sequence>
<reference evidence="2" key="1">
    <citation type="submission" date="2016-04" db="EMBL/GenBank/DDBJ databases">
        <authorList>
            <person name="Evans L.H."/>
            <person name="Alamgir A."/>
            <person name="Owens N."/>
            <person name="Weber N.D."/>
            <person name="Virtaneva K."/>
            <person name="Barbian K."/>
            <person name="Babar A."/>
            <person name="Rosenke K."/>
        </authorList>
    </citation>
    <scope>NUCLEOTIDE SEQUENCE</scope>
    <source>
        <strain evidence="2">86-2</strain>
    </source>
</reference>
<feature type="signal peptide" evidence="1">
    <location>
        <begin position="1"/>
        <end position="26"/>
    </location>
</feature>
<evidence type="ECO:0000256" key="1">
    <source>
        <dbReference type="SAM" id="SignalP"/>
    </source>
</evidence>
<evidence type="ECO:0000313" key="2">
    <source>
        <dbReference type="EMBL" id="SBW00184.1"/>
    </source>
</evidence>
<proteinExistence type="predicted"/>
<dbReference type="RefSeq" id="WP_006844524.1">
    <property type="nucleotide sequence ID" value="NZ_CABTJG010000001.1"/>
</dbReference>
<dbReference type="AlphaFoldDB" id="A0A212JL64"/>
<dbReference type="GeneID" id="78083760"/>
<protein>
    <recommendedName>
        <fullName evidence="3">YtxH-like protein</fullName>
    </recommendedName>
</protein>
<feature type="chain" id="PRO_5011117027" description="YtxH-like protein" evidence="1">
    <location>
        <begin position="27"/>
        <end position="67"/>
    </location>
</feature>
<organism evidence="2">
    <name type="scientific">uncultured Dysgonomonas sp</name>
    <dbReference type="NCBI Taxonomy" id="206096"/>
    <lineage>
        <taxon>Bacteria</taxon>
        <taxon>Pseudomonadati</taxon>
        <taxon>Bacteroidota</taxon>
        <taxon>Bacteroidia</taxon>
        <taxon>Bacteroidales</taxon>
        <taxon>Dysgonomonadaceae</taxon>
        <taxon>Dysgonomonas</taxon>
        <taxon>environmental samples</taxon>
    </lineage>
</organism>